<evidence type="ECO:0000256" key="1">
    <source>
        <dbReference type="ARBA" id="ARBA00022670"/>
    </source>
</evidence>
<reference evidence="9 10" key="1">
    <citation type="submission" date="2017-07" db="EMBL/GenBank/DDBJ databases">
        <title>Complete genome sequence of Oryzomicrobium terrae TPP412.</title>
        <authorList>
            <person name="Chiu L.-W."/>
            <person name="Lo K.-J."/>
            <person name="Tsai Y.-M."/>
            <person name="Lin S.-S."/>
            <person name="Kuo C.-H."/>
            <person name="Liu C.-T."/>
        </authorList>
    </citation>
    <scope>NUCLEOTIDE SEQUENCE [LARGE SCALE GENOMIC DNA]</scope>
    <source>
        <strain evidence="9 10">TPP412</strain>
    </source>
</reference>
<name>A0A5C1EB57_9RHOO</name>
<keyword evidence="10" id="KW-1185">Reference proteome</keyword>
<sequence length="361" mass="37658">MTVSQLSPLSLSSLPAAYFDGRTARRHEVYLTVSGEQLRVSGGMVDFAVPLASCRLGEALGGAPRLLTLPQGAYCEVSAGGSTAAQDALRALAGALEPAARGEGLAVRLQRRWTWTVASLMLTVALLAAGYQWGLPWAAAKVAPLVPAAVSRHISELAMQALDGPLLQPTALSADRQQALRDRVAATLGHQPGVPAYTLHFRAAPRVGANAFALPSGDIVVLDPLVKLAKDDDEIVAVVAHELGHVAYRHSLRQLMQSSVVAFVVGVYLGDVSSLASGLGALVLESRYSRGFEFEADRYGAQKLLAVGISPQTLGTMLARLEASHGSPGKDGGGQGDLLASHPDTAARIAALRTLSATPAR</sequence>
<dbReference type="Gene3D" id="3.30.2010.10">
    <property type="entry name" value="Metalloproteases ('zincins'), catalytic domain"/>
    <property type="match status" value="1"/>
</dbReference>
<accession>A0A5C1EB57</accession>
<evidence type="ECO:0000259" key="8">
    <source>
        <dbReference type="Pfam" id="PF23368"/>
    </source>
</evidence>
<keyword evidence="3 6" id="KW-0378">Hydrolase</keyword>
<dbReference type="InterPro" id="IPR051156">
    <property type="entry name" value="Mito/Outer_Membr_Metalloprot"/>
</dbReference>
<keyword evidence="5 6" id="KW-0482">Metalloprotease</keyword>
<dbReference type="GO" id="GO:0046872">
    <property type="term" value="F:metal ion binding"/>
    <property type="evidence" value="ECO:0007669"/>
    <property type="project" value="UniProtKB-KW"/>
</dbReference>
<dbReference type="GO" id="GO:0004222">
    <property type="term" value="F:metalloendopeptidase activity"/>
    <property type="evidence" value="ECO:0007669"/>
    <property type="project" value="InterPro"/>
</dbReference>
<dbReference type="Proteomes" id="UP000323671">
    <property type="component" value="Chromosome"/>
</dbReference>
<proteinExistence type="inferred from homology"/>
<evidence type="ECO:0000259" key="7">
    <source>
        <dbReference type="Pfam" id="PF01435"/>
    </source>
</evidence>
<comment type="cofactor">
    <cofactor evidence="6">
        <name>Zn(2+)</name>
        <dbReference type="ChEBI" id="CHEBI:29105"/>
    </cofactor>
    <text evidence="6">Binds 1 zinc ion per subunit.</text>
</comment>
<evidence type="ECO:0000256" key="6">
    <source>
        <dbReference type="RuleBase" id="RU003983"/>
    </source>
</evidence>
<dbReference type="CDD" id="cd07332">
    <property type="entry name" value="M48C_Oma1_like"/>
    <property type="match status" value="1"/>
</dbReference>
<dbReference type="GO" id="GO:0051603">
    <property type="term" value="P:proteolysis involved in protein catabolic process"/>
    <property type="evidence" value="ECO:0007669"/>
    <property type="project" value="TreeGrafter"/>
</dbReference>
<keyword evidence="1 6" id="KW-0645">Protease</keyword>
<organism evidence="9 10">
    <name type="scientific">Oryzomicrobium terrae</name>
    <dbReference type="NCBI Taxonomy" id="1735038"/>
    <lineage>
        <taxon>Bacteria</taxon>
        <taxon>Pseudomonadati</taxon>
        <taxon>Pseudomonadota</taxon>
        <taxon>Betaproteobacteria</taxon>
        <taxon>Rhodocyclales</taxon>
        <taxon>Rhodocyclaceae</taxon>
        <taxon>Oryzomicrobium</taxon>
    </lineage>
</organism>
<dbReference type="GO" id="GO:0016020">
    <property type="term" value="C:membrane"/>
    <property type="evidence" value="ECO:0007669"/>
    <property type="project" value="TreeGrafter"/>
</dbReference>
<dbReference type="PANTHER" id="PTHR22726:SF1">
    <property type="entry name" value="METALLOENDOPEPTIDASE OMA1, MITOCHONDRIAL"/>
    <property type="match status" value="1"/>
</dbReference>
<feature type="domain" description="DUF7092" evidence="8">
    <location>
        <begin position="14"/>
        <end position="91"/>
    </location>
</feature>
<protein>
    <submittedName>
        <fullName evidence="9">Uncharacterized protein</fullName>
    </submittedName>
</protein>
<evidence type="ECO:0000256" key="5">
    <source>
        <dbReference type="ARBA" id="ARBA00023049"/>
    </source>
</evidence>
<keyword evidence="2" id="KW-0479">Metal-binding</keyword>
<feature type="domain" description="Peptidase M48" evidence="7">
    <location>
        <begin position="201"/>
        <end position="354"/>
    </location>
</feature>
<dbReference type="InterPro" id="IPR001915">
    <property type="entry name" value="Peptidase_M48"/>
</dbReference>
<evidence type="ECO:0000256" key="4">
    <source>
        <dbReference type="ARBA" id="ARBA00022833"/>
    </source>
</evidence>
<evidence type="ECO:0000313" key="9">
    <source>
        <dbReference type="EMBL" id="QEL65427.1"/>
    </source>
</evidence>
<dbReference type="PANTHER" id="PTHR22726">
    <property type="entry name" value="METALLOENDOPEPTIDASE OMA1"/>
    <property type="match status" value="1"/>
</dbReference>
<dbReference type="InterPro" id="IPR055518">
    <property type="entry name" value="DUF7092"/>
</dbReference>
<gene>
    <name evidence="9" type="ORF">OTERR_19510</name>
</gene>
<keyword evidence="4 6" id="KW-0862">Zinc</keyword>
<dbReference type="EMBL" id="CP022579">
    <property type="protein sequence ID" value="QEL65427.1"/>
    <property type="molecule type" value="Genomic_DNA"/>
</dbReference>
<dbReference type="KEGG" id="otr:OTERR_19510"/>
<evidence type="ECO:0000256" key="2">
    <source>
        <dbReference type="ARBA" id="ARBA00022723"/>
    </source>
</evidence>
<dbReference type="Pfam" id="PF23368">
    <property type="entry name" value="DUF7092"/>
    <property type="match status" value="1"/>
</dbReference>
<comment type="similarity">
    <text evidence="6">Belongs to the peptidase M48 family.</text>
</comment>
<dbReference type="Pfam" id="PF01435">
    <property type="entry name" value="Peptidase_M48"/>
    <property type="match status" value="1"/>
</dbReference>
<evidence type="ECO:0000313" key="10">
    <source>
        <dbReference type="Proteomes" id="UP000323671"/>
    </source>
</evidence>
<dbReference type="AlphaFoldDB" id="A0A5C1EB57"/>
<evidence type="ECO:0000256" key="3">
    <source>
        <dbReference type="ARBA" id="ARBA00022801"/>
    </source>
</evidence>